<feature type="region of interest" description="Disordered" evidence="1">
    <location>
        <begin position="1"/>
        <end position="42"/>
    </location>
</feature>
<proteinExistence type="predicted"/>
<protein>
    <submittedName>
        <fullName evidence="2">Uncharacterized protein</fullName>
    </submittedName>
</protein>
<accession>A0A0A9DN66</accession>
<name>A0A0A9DN66_ARUDO</name>
<feature type="region of interest" description="Disordered" evidence="1">
    <location>
        <begin position="53"/>
        <end position="72"/>
    </location>
</feature>
<feature type="compositionally biased region" description="Basic and acidic residues" evidence="1">
    <location>
        <begin position="1"/>
        <end position="20"/>
    </location>
</feature>
<reference evidence="2" key="2">
    <citation type="journal article" date="2015" name="Data Brief">
        <title>Shoot transcriptome of the giant reed, Arundo donax.</title>
        <authorList>
            <person name="Barrero R.A."/>
            <person name="Guerrero F.D."/>
            <person name="Moolhuijzen P."/>
            <person name="Goolsby J.A."/>
            <person name="Tidwell J."/>
            <person name="Bellgard S.E."/>
            <person name="Bellgard M.I."/>
        </authorList>
    </citation>
    <scope>NUCLEOTIDE SEQUENCE</scope>
    <source>
        <tissue evidence="2">Shoot tissue taken approximately 20 cm above the soil surface</tissue>
    </source>
</reference>
<evidence type="ECO:0000256" key="1">
    <source>
        <dbReference type="SAM" id="MobiDB-lite"/>
    </source>
</evidence>
<dbReference type="EMBL" id="GBRH01208639">
    <property type="protein sequence ID" value="JAD89256.1"/>
    <property type="molecule type" value="Transcribed_RNA"/>
</dbReference>
<evidence type="ECO:0000313" key="2">
    <source>
        <dbReference type="EMBL" id="JAD89256.1"/>
    </source>
</evidence>
<reference evidence="2" key="1">
    <citation type="submission" date="2014-09" db="EMBL/GenBank/DDBJ databases">
        <authorList>
            <person name="Magalhaes I.L.F."/>
            <person name="Oliveira U."/>
            <person name="Santos F.R."/>
            <person name="Vidigal T.H.D.A."/>
            <person name="Brescovit A.D."/>
            <person name="Santos A.J."/>
        </authorList>
    </citation>
    <scope>NUCLEOTIDE SEQUENCE</scope>
    <source>
        <tissue evidence="2">Shoot tissue taken approximately 20 cm above the soil surface</tissue>
    </source>
</reference>
<organism evidence="2">
    <name type="scientific">Arundo donax</name>
    <name type="common">Giant reed</name>
    <name type="synonym">Donax arundinaceus</name>
    <dbReference type="NCBI Taxonomy" id="35708"/>
    <lineage>
        <taxon>Eukaryota</taxon>
        <taxon>Viridiplantae</taxon>
        <taxon>Streptophyta</taxon>
        <taxon>Embryophyta</taxon>
        <taxon>Tracheophyta</taxon>
        <taxon>Spermatophyta</taxon>
        <taxon>Magnoliopsida</taxon>
        <taxon>Liliopsida</taxon>
        <taxon>Poales</taxon>
        <taxon>Poaceae</taxon>
        <taxon>PACMAD clade</taxon>
        <taxon>Arundinoideae</taxon>
        <taxon>Arundineae</taxon>
        <taxon>Arundo</taxon>
    </lineage>
</organism>
<dbReference type="AlphaFoldDB" id="A0A0A9DN66"/>
<sequence>MSERAKRGPDSMAPRRDRGGGHPWPLHVLQPPSRSPTAFYTSPPPSPLLRFCTAPVSSPGGGGGGRRRSGREGRCEFVRHVADTFVVRPITLLRAPAKWERKLI</sequence>